<comment type="similarity">
    <text evidence="2">Belongs to the DNA2/NAM7 helicase family.</text>
</comment>
<feature type="compositionally biased region" description="Low complexity" evidence="9">
    <location>
        <begin position="942"/>
        <end position="954"/>
    </location>
</feature>
<dbReference type="GO" id="GO:0006369">
    <property type="term" value="P:termination of RNA polymerase II transcription"/>
    <property type="evidence" value="ECO:0007669"/>
    <property type="project" value="TreeGrafter"/>
</dbReference>
<evidence type="ECO:0000256" key="9">
    <source>
        <dbReference type="SAM" id="MobiDB-lite"/>
    </source>
</evidence>
<keyword evidence="5" id="KW-0347">Helicase</keyword>
<feature type="domain" description="Helicase Sen1 N-terminal" evidence="10">
    <location>
        <begin position="89"/>
        <end position="806"/>
    </location>
</feature>
<evidence type="ECO:0000259" key="10">
    <source>
        <dbReference type="Pfam" id="PF12726"/>
    </source>
</evidence>
<feature type="compositionally biased region" description="Acidic residues" evidence="9">
    <location>
        <begin position="1005"/>
        <end position="1030"/>
    </location>
</feature>
<keyword evidence="7" id="KW-0539">Nucleus</keyword>
<dbReference type="Proteomes" id="UP001296104">
    <property type="component" value="Unassembled WGS sequence"/>
</dbReference>
<evidence type="ECO:0000256" key="7">
    <source>
        <dbReference type="ARBA" id="ARBA00023242"/>
    </source>
</evidence>
<feature type="region of interest" description="Disordered" evidence="9">
    <location>
        <begin position="1424"/>
        <end position="1443"/>
    </location>
</feature>
<dbReference type="EMBL" id="CAVMBE010000010">
    <property type="protein sequence ID" value="CAK3898048.1"/>
    <property type="molecule type" value="Genomic_DNA"/>
</dbReference>
<sequence length="2054" mass="229809">MDIVQQLEELSQLDSGLHWFCPRESAEDANLYFDEDLTDSLASEPAKQKEARQAKNRLANERREQALLTSKILAFDGQDAKPYQEKLIKCFAEQLTRCDICIREYHRSRAWLRAQLEEEYPEDDVREFMQKYDEMNNERIISGLATMTETLMDLPPADRKITSAGDQGMYAMFEALNCRPFINNEDLLKAWFDKPFGMVQVKKKVTIPQYAPGMVAFLFSSEQVRTSWAEKNFDKIKRPLLPNEFEFSVKPFLEPALGRVYITALEEEFLPIFWKATRRIVRGLDRSLIANNFRAMDANLYTIGLEHFQLDKPHFEDLLATYRMLLDKAPAEFWDAMGSYGAPPIINTIFAAPGLEHMLLTREERPHGQQTHIAERMEWVNAFIRSIKPSLIVAPLRIVLNQTLHKYQEEKYPHSTSSVAWEVGLSCVSYACDALKETVEGGPVYTHFLETIAKDHLGVIMQDLEGIESKGEIQVTKSQSLELQILQSALALDLKSLTRDRKMIETKRELDHEIGASSLNIWKVCMRHVKPGQPIFVIAILSGITGLLPLDTLPPKSVSVAQKAGESFNMALGRVQEYVTADFLERLDAFSPDQLVDVLADKHAARGIMSLLFSGDNAIHNGALSVLKTLSGEDGRRDSLMHVIRLFFSTVLQAAGASVRDINDARVFGPCSNMLKLLRDVFSCLCDTSDGILRSKTEFTKDDTTALRTLWMRTWTMLQTIFDNTESWSSLGHNKDDMKDFCRETMDFADFVFDQYSIIASTLQTARGDRSSVSSGKDLLQQPNNAFKSVIKWLRLRDDYLIQKAVDLTGKLLGRMREVGVEISTESAQYVEDVVATSDKQYKIKSKLDMNQKAVLQRALEQHTGKSLASTNVNTTTSRTKQSSLQGWAVPGTGHDDRSGSSTPVSGARPKNVINVDEWSKTADRQKAEGAKPMQKVPSLTQQKAAAQQQADQKNFLQKRKQALAEQQKQKQAAIEKANLGAGSGVAGIGNLGKDHSTTGQTVMIDDDELDREEEEEEEGDDDDDLDDDLFGTSSKPKKGSIPRVDVSGAVGLKPEFKGPTRIQRITRTAKDLRARVKQDLSPLYHIMLGWDYFHEGIYPPGYSESDFSQVSNSFWEHESYRQTFEPLLIMEAWSSMAQEKEQNTSKPYEIKILNRGNVDRFIEVSSMLGQQENKELGLHEGDIVLLSKSSKPASDGDSPHCLARISRIKRQKGTLEVVYQVMPGSTLAGQLTMQTIIHGLKVQSITPLEREYAALKALQFYDLNMQIVKGKPSPRLNYSDKQISQIQDVYKLNRAQCEAVNAALDNEGFSLIQGPPGTGKTGTIKAIVGGLLTQTLGSRLKGATKIAVPNANGRLNGSEDTAPKKLMVCAPSNAAIDEIVIRLKDGIKTKDGKEHKINVVRIGKSDAINAKVQDVTMDELVAKKQGSGNEKDQKAREQSSEVFRKHKEISDQLKELYNIRDAHEKGEHDMVASARKKLDDDIVLAKKEKTRLGQQIDRLKDQEREAGREQEMNTKRARQAVLDEAHVICATLSGSGHDMFSNLNIEFETVIIDEAAQCVEMSTLIPLKYGCIKCILVGDPKQLPPTIFSDQAKAFQYEQSLFVRMQKNSPNDVHLLDTQYRMHPAISAFPSTAFYDQLLKDGITAQARVRPWHASALLAPYRFFDVRGRQTKVGKSSINVDEIEHAMALYERLMIDFKHLFQFNDADGGAQIGIISTYKAQHREMKNRFIRKYGTDVEEHVEFNTTDAFQGREKEVIIFSCVRASQGIGFLKDIRRMNVGLTRAKSSLWILGSSENLSTHTYWKKMVDDARSTDRYTTGNILGMLRQPSSNFRASVTSSNTQAMLDIINHHAMLNAEAAEQNLNDYKMTDAAWERENSVGGDNKPTSATDKTMSRDSDRMDGVTVKFEDRMGRKRTASAMDLDENEASEERRRRGPGGFNGPNETPGDNVSPKTTLPPKQQSRSATPASNSGKADVENGRSAPRSRTGAPLSAGSSEQGPNGEQKHTNGEQKHANGDAGASKARAPLVQQPKSAPKKKPGPSLFMPKKPAAKR</sequence>
<dbReference type="CDD" id="cd18808">
    <property type="entry name" value="SF1_C_Upf1"/>
    <property type="match status" value="1"/>
</dbReference>
<dbReference type="Pfam" id="PF13087">
    <property type="entry name" value="AAA_12"/>
    <property type="match status" value="1"/>
</dbReference>
<dbReference type="Pfam" id="PF12726">
    <property type="entry name" value="SEN1_N"/>
    <property type="match status" value="1"/>
</dbReference>
<dbReference type="InterPro" id="IPR024481">
    <property type="entry name" value="Helicase_Sen1_N"/>
</dbReference>
<feature type="compositionally biased region" description="Basic and acidic residues" evidence="9">
    <location>
        <begin position="918"/>
        <end position="930"/>
    </location>
</feature>
<feature type="region of interest" description="Disordered" evidence="9">
    <location>
        <begin position="1876"/>
        <end position="2054"/>
    </location>
</feature>
<dbReference type="GO" id="GO:0016787">
    <property type="term" value="F:hydrolase activity"/>
    <property type="evidence" value="ECO:0007669"/>
    <property type="project" value="UniProtKB-KW"/>
</dbReference>
<feature type="domain" description="Helicase SEN1 beta-barrel" evidence="13">
    <location>
        <begin position="1144"/>
        <end position="1243"/>
    </location>
</feature>
<feature type="region of interest" description="Disordered" evidence="9">
    <location>
        <begin position="990"/>
        <end position="1043"/>
    </location>
</feature>
<evidence type="ECO:0000256" key="1">
    <source>
        <dbReference type="ARBA" id="ARBA00004123"/>
    </source>
</evidence>
<evidence type="ECO:0000256" key="5">
    <source>
        <dbReference type="ARBA" id="ARBA00022806"/>
    </source>
</evidence>
<feature type="compositionally biased region" description="Basic and acidic residues" evidence="9">
    <location>
        <begin position="1430"/>
        <end position="1443"/>
    </location>
</feature>
<feature type="compositionally biased region" description="Basic and acidic residues" evidence="9">
    <location>
        <begin position="1893"/>
        <end position="1912"/>
    </location>
</feature>
<evidence type="ECO:0000313" key="15">
    <source>
        <dbReference type="Proteomes" id="UP001296104"/>
    </source>
</evidence>
<dbReference type="InterPro" id="IPR056474">
    <property type="entry name" value="SEN1_barrel"/>
</dbReference>
<comment type="subcellular location">
    <subcellularLocation>
        <location evidence="1">Nucleus</location>
    </subcellularLocation>
</comment>
<feature type="coiled-coil region" evidence="8">
    <location>
        <begin position="1483"/>
        <end position="1510"/>
    </location>
</feature>
<feature type="domain" description="DNA2/NAM7 helicase helicase" evidence="11">
    <location>
        <begin position="1292"/>
        <end position="1590"/>
    </location>
</feature>
<keyword evidence="15" id="KW-1185">Reference proteome</keyword>
<dbReference type="InterPro" id="IPR045055">
    <property type="entry name" value="DNA2/NAM7-like"/>
</dbReference>
<name>A0AAI8YUV4_9PEZI</name>
<proteinExistence type="inferred from homology"/>
<evidence type="ECO:0000256" key="4">
    <source>
        <dbReference type="ARBA" id="ARBA00022801"/>
    </source>
</evidence>
<dbReference type="Gene3D" id="3.40.50.300">
    <property type="entry name" value="P-loop containing nucleotide triphosphate hydrolases"/>
    <property type="match status" value="2"/>
</dbReference>
<dbReference type="Pfam" id="PF23576">
    <property type="entry name" value="SEN1_barrel"/>
    <property type="match status" value="1"/>
</dbReference>
<evidence type="ECO:0000313" key="14">
    <source>
        <dbReference type="EMBL" id="CAK3898048.1"/>
    </source>
</evidence>
<dbReference type="Pfam" id="PF13086">
    <property type="entry name" value="AAA_11"/>
    <property type="match status" value="1"/>
</dbReference>
<dbReference type="InterPro" id="IPR047187">
    <property type="entry name" value="SF1_C_Upf1"/>
</dbReference>
<dbReference type="FunFam" id="3.40.50.300:FF:001152">
    <property type="entry name" value="tRNA-splicing endonuclease, putative"/>
    <property type="match status" value="1"/>
</dbReference>
<reference evidence="14" key="1">
    <citation type="submission" date="2023-11" db="EMBL/GenBank/DDBJ databases">
        <authorList>
            <person name="Alioto T."/>
            <person name="Alioto T."/>
            <person name="Gomez Garrido J."/>
        </authorList>
    </citation>
    <scope>NUCLEOTIDE SEQUENCE</scope>
</reference>
<feature type="compositionally biased region" description="Polar residues" evidence="9">
    <location>
        <begin position="1947"/>
        <end position="1973"/>
    </location>
</feature>
<dbReference type="GO" id="GO:0005694">
    <property type="term" value="C:chromosome"/>
    <property type="evidence" value="ECO:0007669"/>
    <property type="project" value="UniProtKB-ARBA"/>
</dbReference>
<dbReference type="GO" id="GO:0005524">
    <property type="term" value="F:ATP binding"/>
    <property type="evidence" value="ECO:0007669"/>
    <property type="project" value="UniProtKB-KW"/>
</dbReference>
<feature type="compositionally biased region" description="Polar residues" evidence="9">
    <location>
        <begin position="865"/>
        <end position="886"/>
    </location>
</feature>
<comment type="caution">
    <text evidence="14">The sequence shown here is derived from an EMBL/GenBank/DDBJ whole genome shotgun (WGS) entry which is preliminary data.</text>
</comment>
<dbReference type="PANTHER" id="PTHR10887">
    <property type="entry name" value="DNA2/NAM7 HELICASE FAMILY"/>
    <property type="match status" value="1"/>
</dbReference>
<evidence type="ECO:0000256" key="6">
    <source>
        <dbReference type="ARBA" id="ARBA00022840"/>
    </source>
</evidence>
<protein>
    <submittedName>
        <fullName evidence="14">Uncharacterized protein</fullName>
    </submittedName>
</protein>
<evidence type="ECO:0000256" key="8">
    <source>
        <dbReference type="SAM" id="Coils"/>
    </source>
</evidence>
<dbReference type="InterPro" id="IPR041677">
    <property type="entry name" value="DNA2/NAM7_AAA_11"/>
</dbReference>
<dbReference type="SUPFAM" id="SSF52540">
    <property type="entry name" value="P-loop containing nucleoside triphosphate hydrolases"/>
    <property type="match status" value="1"/>
</dbReference>
<dbReference type="PANTHER" id="PTHR10887:SF495">
    <property type="entry name" value="HELICASE SENATAXIN ISOFORM X1-RELATED"/>
    <property type="match status" value="1"/>
</dbReference>
<dbReference type="GO" id="GO:0004386">
    <property type="term" value="F:helicase activity"/>
    <property type="evidence" value="ECO:0007669"/>
    <property type="project" value="UniProtKB-KW"/>
</dbReference>
<dbReference type="InterPro" id="IPR041679">
    <property type="entry name" value="DNA2/NAM7-like_C"/>
</dbReference>
<dbReference type="CDD" id="cd18042">
    <property type="entry name" value="DEXXQc_SETX"/>
    <property type="match status" value="1"/>
</dbReference>
<feature type="domain" description="DNA2/NAM7 helicase-like C-terminal" evidence="12">
    <location>
        <begin position="1598"/>
        <end position="1795"/>
    </location>
</feature>
<accession>A0AAI8YUV4</accession>
<evidence type="ECO:0000256" key="3">
    <source>
        <dbReference type="ARBA" id="ARBA00022741"/>
    </source>
</evidence>
<keyword evidence="4" id="KW-0378">Hydrolase</keyword>
<evidence type="ECO:0000259" key="11">
    <source>
        <dbReference type="Pfam" id="PF13086"/>
    </source>
</evidence>
<keyword evidence="3" id="KW-0547">Nucleotide-binding</keyword>
<dbReference type="InterPro" id="IPR027417">
    <property type="entry name" value="P-loop_NTPase"/>
</dbReference>
<feature type="region of interest" description="Disordered" evidence="9">
    <location>
        <begin position="863"/>
        <end position="970"/>
    </location>
</feature>
<evidence type="ECO:0000259" key="12">
    <source>
        <dbReference type="Pfam" id="PF13087"/>
    </source>
</evidence>
<evidence type="ECO:0000259" key="13">
    <source>
        <dbReference type="Pfam" id="PF23576"/>
    </source>
</evidence>
<dbReference type="GO" id="GO:0016604">
    <property type="term" value="C:nuclear body"/>
    <property type="evidence" value="ECO:0007669"/>
    <property type="project" value="TreeGrafter"/>
</dbReference>
<dbReference type="GO" id="GO:0001147">
    <property type="term" value="F:transcription termination site sequence-specific DNA binding"/>
    <property type="evidence" value="ECO:0007669"/>
    <property type="project" value="TreeGrafter"/>
</dbReference>
<gene>
    <name evidence="14" type="ORF">LECACI_7A002412</name>
</gene>
<evidence type="ECO:0000256" key="2">
    <source>
        <dbReference type="ARBA" id="ARBA00007913"/>
    </source>
</evidence>
<feature type="compositionally biased region" description="Basic and acidic residues" evidence="9">
    <location>
        <begin position="2004"/>
        <end position="2016"/>
    </location>
</feature>
<keyword evidence="6" id="KW-0067">ATP-binding</keyword>
<dbReference type="FunFam" id="3.40.50.300:FF:000326">
    <property type="entry name" value="P-loop containing nucleoside triphosphate hydrolase"/>
    <property type="match status" value="1"/>
</dbReference>
<organism evidence="14 15">
    <name type="scientific">Lecanosticta acicola</name>
    <dbReference type="NCBI Taxonomy" id="111012"/>
    <lineage>
        <taxon>Eukaryota</taxon>
        <taxon>Fungi</taxon>
        <taxon>Dikarya</taxon>
        <taxon>Ascomycota</taxon>
        <taxon>Pezizomycotina</taxon>
        <taxon>Dothideomycetes</taxon>
        <taxon>Dothideomycetidae</taxon>
        <taxon>Mycosphaerellales</taxon>
        <taxon>Mycosphaerellaceae</taxon>
        <taxon>Lecanosticta</taxon>
    </lineage>
</organism>
<keyword evidence="8" id="KW-0175">Coiled coil</keyword>